<keyword evidence="2 3" id="KW-0378">Hydrolase</keyword>
<comment type="function">
    <text evidence="3">Nucleoside triphosphate pyrophosphatase that hydrolyzes dTTP and UTP. May have a dual role in cell division arrest and in preventing the incorporation of modified nucleotides into cellular nucleic acids.</text>
</comment>
<dbReference type="SUPFAM" id="SSF52972">
    <property type="entry name" value="ITPase-like"/>
    <property type="match status" value="1"/>
</dbReference>
<evidence type="ECO:0000256" key="3">
    <source>
        <dbReference type="HAMAP-Rule" id="MF_00528"/>
    </source>
</evidence>
<feature type="site" description="Important for substrate specificity" evidence="3">
    <location>
        <position position="69"/>
    </location>
</feature>
<dbReference type="GO" id="GO:0036221">
    <property type="term" value="F:UTP diphosphatase activity"/>
    <property type="evidence" value="ECO:0007669"/>
    <property type="project" value="RHEA"/>
</dbReference>
<dbReference type="EC" id="3.6.1.9" evidence="3"/>
<comment type="subcellular location">
    <subcellularLocation>
        <location evidence="3">Cytoplasm</location>
    </subcellularLocation>
</comment>
<evidence type="ECO:0000256" key="2">
    <source>
        <dbReference type="ARBA" id="ARBA00022801"/>
    </source>
</evidence>
<comment type="catalytic activity">
    <reaction evidence="3">
        <text>dTTP + H2O = dTMP + diphosphate + H(+)</text>
        <dbReference type="Rhea" id="RHEA:28534"/>
        <dbReference type="ChEBI" id="CHEBI:15377"/>
        <dbReference type="ChEBI" id="CHEBI:15378"/>
        <dbReference type="ChEBI" id="CHEBI:33019"/>
        <dbReference type="ChEBI" id="CHEBI:37568"/>
        <dbReference type="ChEBI" id="CHEBI:63528"/>
        <dbReference type="EC" id="3.6.1.9"/>
    </reaction>
</comment>
<accession>A0A315YFR7</accession>
<dbReference type="GO" id="GO:0036218">
    <property type="term" value="F:dTTP diphosphatase activity"/>
    <property type="evidence" value="ECO:0007669"/>
    <property type="project" value="RHEA"/>
</dbReference>
<comment type="caution">
    <text evidence="3">Lacks conserved residue(s) required for the propagation of feature annotation.</text>
</comment>
<evidence type="ECO:0000313" key="4">
    <source>
        <dbReference type="EMBL" id="PWJ09755.1"/>
    </source>
</evidence>
<gene>
    <name evidence="4" type="ORF">IE37_03404</name>
</gene>
<reference evidence="4 5" key="1">
    <citation type="submission" date="2018-05" db="EMBL/GenBank/DDBJ databases">
        <title>The Hungate 1000. A catalogue of reference genomes from the rumen microbiome.</title>
        <authorList>
            <person name="Kelly W."/>
        </authorList>
    </citation>
    <scope>NUCLEOTIDE SEQUENCE [LARGE SCALE GENOMIC DNA]</scope>
    <source>
        <strain evidence="4 5">SAb67</strain>
    </source>
</reference>
<feature type="active site" description="Proton acceptor" evidence="3">
    <location>
        <position position="68"/>
    </location>
</feature>
<dbReference type="OrthoDB" id="9807767at2"/>
<dbReference type="NCBIfam" id="TIGR00172">
    <property type="entry name" value="maf"/>
    <property type="match status" value="1"/>
</dbReference>
<dbReference type="HAMAP" id="MF_00528">
    <property type="entry name" value="Maf"/>
    <property type="match status" value="1"/>
</dbReference>
<dbReference type="InterPro" id="IPR003697">
    <property type="entry name" value="Maf-like"/>
</dbReference>
<dbReference type="RefSeq" id="WP_109728077.1">
    <property type="nucleotide sequence ID" value="NZ_QGDI01000020.1"/>
</dbReference>
<dbReference type="GO" id="GO:0009117">
    <property type="term" value="P:nucleotide metabolic process"/>
    <property type="evidence" value="ECO:0007669"/>
    <property type="project" value="UniProtKB-KW"/>
</dbReference>
<feature type="site" description="Important for substrate specificity" evidence="3">
    <location>
        <position position="11"/>
    </location>
</feature>
<comment type="cofactor">
    <cofactor evidence="1 3">
        <name>a divalent metal cation</name>
        <dbReference type="ChEBI" id="CHEBI:60240"/>
    </cofactor>
</comment>
<sequence>MKIILASASPRRRELMRYITEDFEAVSLDCDETLPEDIPPMEASEYLAVLKAKAAAEKFPDCVVIGCDTTVICGGEILGKPKDRAQCISDISKLSGRTHQVVTGCCIISGGRVSSFSEVTDVTFRELAAAEIESYADTDEPYDKAGGYGIQGLGSALISHINGDFFNVVGLPVGRLFNEMKKFRVECCGVT</sequence>
<proteinExistence type="inferred from homology"/>
<evidence type="ECO:0000256" key="1">
    <source>
        <dbReference type="ARBA" id="ARBA00001968"/>
    </source>
</evidence>
<dbReference type="Gene3D" id="3.90.950.10">
    <property type="match status" value="1"/>
</dbReference>
<comment type="catalytic activity">
    <reaction evidence="3">
        <text>UTP + H2O = UMP + diphosphate + H(+)</text>
        <dbReference type="Rhea" id="RHEA:29395"/>
        <dbReference type="ChEBI" id="CHEBI:15377"/>
        <dbReference type="ChEBI" id="CHEBI:15378"/>
        <dbReference type="ChEBI" id="CHEBI:33019"/>
        <dbReference type="ChEBI" id="CHEBI:46398"/>
        <dbReference type="ChEBI" id="CHEBI:57865"/>
        <dbReference type="EC" id="3.6.1.9"/>
    </reaction>
</comment>
<dbReference type="GO" id="GO:0005737">
    <property type="term" value="C:cytoplasm"/>
    <property type="evidence" value="ECO:0007669"/>
    <property type="project" value="UniProtKB-SubCell"/>
</dbReference>
<dbReference type="Pfam" id="PF02545">
    <property type="entry name" value="Maf"/>
    <property type="match status" value="1"/>
</dbReference>
<dbReference type="Proteomes" id="UP000245720">
    <property type="component" value="Unassembled WGS sequence"/>
</dbReference>
<dbReference type="EMBL" id="QGDI01000020">
    <property type="protein sequence ID" value="PWJ09755.1"/>
    <property type="molecule type" value="Genomic_DNA"/>
</dbReference>
<evidence type="ECO:0000313" key="5">
    <source>
        <dbReference type="Proteomes" id="UP000245720"/>
    </source>
</evidence>
<dbReference type="AlphaFoldDB" id="A0A315YFR7"/>
<protein>
    <recommendedName>
        <fullName evidence="3">dTTP/UTP pyrophosphatase</fullName>
        <shortName evidence="3">dTTPase/UTPase</shortName>
        <ecNumber evidence="3">3.6.1.9</ecNumber>
    </recommendedName>
    <alternativeName>
        <fullName evidence="3">Nucleoside triphosphate pyrophosphatase</fullName>
    </alternativeName>
    <alternativeName>
        <fullName evidence="3">Nucleotide pyrophosphatase</fullName>
        <shortName evidence="3">Nucleotide PPase</shortName>
    </alternativeName>
</protein>
<name>A0A315YFR7_RUMFL</name>
<dbReference type="STRING" id="1265.SAMN02910280_0391"/>
<dbReference type="PIRSF" id="PIRSF006305">
    <property type="entry name" value="Maf"/>
    <property type="match status" value="1"/>
</dbReference>
<dbReference type="PANTHER" id="PTHR43213:SF5">
    <property type="entry name" value="BIFUNCTIONAL DTTP_UTP PYROPHOSPHATASE_METHYLTRANSFERASE PROTEIN-RELATED"/>
    <property type="match status" value="1"/>
</dbReference>
<dbReference type="PANTHER" id="PTHR43213">
    <property type="entry name" value="BIFUNCTIONAL DTTP/UTP PYROPHOSPHATASE/METHYLTRANSFERASE PROTEIN-RELATED"/>
    <property type="match status" value="1"/>
</dbReference>
<comment type="similarity">
    <text evidence="3">Belongs to the Maf family. YhdE subfamily.</text>
</comment>
<keyword evidence="3" id="KW-0963">Cytoplasm</keyword>
<dbReference type="InterPro" id="IPR029001">
    <property type="entry name" value="ITPase-like_fam"/>
</dbReference>
<keyword evidence="3" id="KW-0546">Nucleotide metabolism</keyword>
<feature type="site" description="Important for substrate specificity" evidence="3">
    <location>
        <position position="151"/>
    </location>
</feature>
<dbReference type="CDD" id="cd00555">
    <property type="entry name" value="Maf"/>
    <property type="match status" value="1"/>
</dbReference>
<comment type="caution">
    <text evidence="4">The sequence shown here is derived from an EMBL/GenBank/DDBJ whole genome shotgun (WGS) entry which is preliminary data.</text>
</comment>
<organism evidence="4 5">
    <name type="scientific">Ruminococcus flavefaciens</name>
    <dbReference type="NCBI Taxonomy" id="1265"/>
    <lineage>
        <taxon>Bacteria</taxon>
        <taxon>Bacillati</taxon>
        <taxon>Bacillota</taxon>
        <taxon>Clostridia</taxon>
        <taxon>Eubacteriales</taxon>
        <taxon>Oscillospiraceae</taxon>
        <taxon>Ruminococcus</taxon>
    </lineage>
</organism>